<dbReference type="Gene3D" id="3.30.420.40">
    <property type="match status" value="2"/>
</dbReference>
<dbReference type="InterPro" id="IPR051338">
    <property type="entry name" value="NodU/CmcH_Carbamoyltrnsfr"/>
</dbReference>
<evidence type="ECO:0000313" key="4">
    <source>
        <dbReference type="EMBL" id="MBB6729982.1"/>
    </source>
</evidence>
<comment type="caution">
    <text evidence="4">The sequence shown here is derived from an EMBL/GenBank/DDBJ whole genome shotgun (WGS) entry which is preliminary data.</text>
</comment>
<comment type="similarity">
    <text evidence="1">Belongs to the NodU/CmcH family.</text>
</comment>
<organism evidence="4 5">
    <name type="scientific">Cohnella zeiphila</name>
    <dbReference type="NCBI Taxonomy" id="2761120"/>
    <lineage>
        <taxon>Bacteria</taxon>
        <taxon>Bacillati</taxon>
        <taxon>Bacillota</taxon>
        <taxon>Bacilli</taxon>
        <taxon>Bacillales</taxon>
        <taxon>Paenibacillaceae</taxon>
        <taxon>Cohnella</taxon>
    </lineage>
</organism>
<gene>
    <name evidence="4" type="ORF">H7C18_03645</name>
</gene>
<dbReference type="InterPro" id="IPR031730">
    <property type="entry name" value="Carbam_trans_C"/>
</dbReference>
<keyword evidence="5" id="KW-1185">Reference proteome</keyword>
<dbReference type="Gene3D" id="3.90.870.20">
    <property type="entry name" value="Carbamoyltransferase, C-terminal domain"/>
    <property type="match status" value="1"/>
</dbReference>
<feature type="domain" description="Carbamoyltransferase" evidence="2">
    <location>
        <begin position="3"/>
        <end position="72"/>
    </location>
</feature>
<sequence length="551" mass="60993">MNVLGLGGSMHDFSACLVSDGTIRFAVEDERLSRIKHSDGLDAAALASGLAARYCLDAAGLSAEDVDLFVGNDILDPRYGRSLARAGIPVRAINHHLAHAASAFYPSDFEEAAILVVDGSGSLIDPEQGLNETVTFYCGENANIRELRKDAGKAVQVSPYPKVQDSVGGLYTTVTEALGFKRFDEGKTMGLAAYGTDRYVRDFYDFYELTEDGRFRCDERHARRRTLFELRLLRPSRGADELFQIKADIAYALQFHLERILVAFCDYLHRATGSRNLCLAGGVALNSVANRIVLERTPFERLFVQPAASDNGTAIGSALYGWHSLLGQPRDAASLPSFNPYLGREYDDADVEQALAPFRDRLDIVRPDDICKETARLLSEGRIVGWFQGRSEIGPRSLGNRSILADPRRAGMKDVINARIKHREPFRPFAPIVPEEDQEQYFELSHPSYYMLLVPKVREDKHSVIPAVTHRDGTGRVQTVSAALNPKLHKLTNDFRKLTGVPVLLNTSFNDNGEPIVESPADAVACFLKIDLDHLVLHDFLLSKKQGSAGR</sequence>
<dbReference type="RefSeq" id="WP_185127641.1">
    <property type="nucleotide sequence ID" value="NZ_JACJVO010000003.1"/>
</dbReference>
<evidence type="ECO:0000256" key="1">
    <source>
        <dbReference type="ARBA" id="ARBA00006129"/>
    </source>
</evidence>
<evidence type="ECO:0008006" key="6">
    <source>
        <dbReference type="Google" id="ProtNLM"/>
    </source>
</evidence>
<dbReference type="InterPro" id="IPR003696">
    <property type="entry name" value="Carbtransf_dom"/>
</dbReference>
<dbReference type="AlphaFoldDB" id="A0A7X0VU77"/>
<proteinExistence type="inferred from homology"/>
<dbReference type="InterPro" id="IPR043129">
    <property type="entry name" value="ATPase_NBD"/>
</dbReference>
<evidence type="ECO:0000259" key="2">
    <source>
        <dbReference type="Pfam" id="PF02543"/>
    </source>
</evidence>
<dbReference type="Proteomes" id="UP000564644">
    <property type="component" value="Unassembled WGS sequence"/>
</dbReference>
<dbReference type="CDD" id="cd24098">
    <property type="entry name" value="ASKHA_NBD_TobZ_N"/>
    <property type="match status" value="1"/>
</dbReference>
<evidence type="ECO:0000259" key="3">
    <source>
        <dbReference type="Pfam" id="PF16861"/>
    </source>
</evidence>
<feature type="domain" description="Carbamoyltransferase C-terminal" evidence="3">
    <location>
        <begin position="375"/>
        <end position="544"/>
    </location>
</feature>
<dbReference type="PANTHER" id="PTHR34847">
    <property type="entry name" value="NODULATION PROTEIN U"/>
    <property type="match status" value="1"/>
</dbReference>
<dbReference type="Pfam" id="PF16861">
    <property type="entry name" value="Carbam_trans_C"/>
    <property type="match status" value="1"/>
</dbReference>
<reference evidence="4 5" key="1">
    <citation type="submission" date="2020-08" db="EMBL/GenBank/DDBJ databases">
        <title>Cohnella phylogeny.</title>
        <authorList>
            <person name="Dunlap C."/>
        </authorList>
    </citation>
    <scope>NUCLEOTIDE SEQUENCE [LARGE SCALE GENOMIC DNA]</scope>
    <source>
        <strain evidence="4 5">CBP 2801</strain>
    </source>
</reference>
<feature type="domain" description="Carbamoyltransferase" evidence="2">
    <location>
        <begin position="89"/>
        <end position="319"/>
    </location>
</feature>
<protein>
    <recommendedName>
        <fullName evidence="6">Carbamoyl transferase</fullName>
    </recommendedName>
</protein>
<dbReference type="InterPro" id="IPR038152">
    <property type="entry name" value="Carbam_trans_C_sf"/>
</dbReference>
<evidence type="ECO:0000313" key="5">
    <source>
        <dbReference type="Proteomes" id="UP000564644"/>
    </source>
</evidence>
<dbReference type="EMBL" id="JACJVO010000003">
    <property type="protein sequence ID" value="MBB6729982.1"/>
    <property type="molecule type" value="Genomic_DNA"/>
</dbReference>
<name>A0A7X0VU77_9BACL</name>
<dbReference type="GO" id="GO:0003824">
    <property type="term" value="F:catalytic activity"/>
    <property type="evidence" value="ECO:0007669"/>
    <property type="project" value="InterPro"/>
</dbReference>
<dbReference type="Pfam" id="PF02543">
    <property type="entry name" value="Carbam_trans_N"/>
    <property type="match status" value="2"/>
</dbReference>
<accession>A0A7X0VU77</accession>
<dbReference type="PANTHER" id="PTHR34847:SF1">
    <property type="entry name" value="NODULATION PROTEIN U"/>
    <property type="match status" value="1"/>
</dbReference>
<dbReference type="SUPFAM" id="SSF53067">
    <property type="entry name" value="Actin-like ATPase domain"/>
    <property type="match status" value="1"/>
</dbReference>